<dbReference type="GO" id="GO:0046872">
    <property type="term" value="F:metal ion binding"/>
    <property type="evidence" value="ECO:0007669"/>
    <property type="project" value="UniProtKB-KW"/>
</dbReference>
<evidence type="ECO:0000256" key="2">
    <source>
        <dbReference type="ARBA" id="ARBA00022723"/>
    </source>
</evidence>
<proteinExistence type="predicted"/>
<dbReference type="OrthoDB" id="5405625at2"/>
<dbReference type="AlphaFoldDB" id="A0A1G6AMG4"/>
<dbReference type="Pfam" id="PF13442">
    <property type="entry name" value="Cytochrome_CBB3"/>
    <property type="match status" value="1"/>
</dbReference>
<keyword evidence="2 4" id="KW-0479">Metal-binding</keyword>
<reference evidence="6 7" key="1">
    <citation type="submission" date="2016-10" db="EMBL/GenBank/DDBJ databases">
        <authorList>
            <person name="de Groot N.N."/>
        </authorList>
    </citation>
    <scope>NUCLEOTIDE SEQUENCE [LARGE SCALE GENOMIC DNA]</scope>
    <source>
        <strain evidence="6 7">ASO4-2</strain>
    </source>
</reference>
<name>A0A1G6AMG4_9BACT</name>
<dbReference type="Gene3D" id="1.10.760.10">
    <property type="entry name" value="Cytochrome c-like domain"/>
    <property type="match status" value="1"/>
</dbReference>
<dbReference type="PROSITE" id="PS51007">
    <property type="entry name" value="CYTC"/>
    <property type="match status" value="1"/>
</dbReference>
<keyword evidence="3 4" id="KW-0408">Iron</keyword>
<accession>A0A1G6AMG4</accession>
<evidence type="ECO:0000313" key="6">
    <source>
        <dbReference type="EMBL" id="SDB09589.1"/>
    </source>
</evidence>
<evidence type="ECO:0000256" key="1">
    <source>
        <dbReference type="ARBA" id="ARBA00022617"/>
    </source>
</evidence>
<evidence type="ECO:0000313" key="7">
    <source>
        <dbReference type="Proteomes" id="UP000198771"/>
    </source>
</evidence>
<evidence type="ECO:0000259" key="5">
    <source>
        <dbReference type="PROSITE" id="PS51007"/>
    </source>
</evidence>
<dbReference type="EMBL" id="FMXO01000002">
    <property type="protein sequence ID" value="SDB09589.1"/>
    <property type="molecule type" value="Genomic_DNA"/>
</dbReference>
<dbReference type="SUPFAM" id="SSF46626">
    <property type="entry name" value="Cytochrome c"/>
    <property type="match status" value="1"/>
</dbReference>
<evidence type="ECO:0000256" key="3">
    <source>
        <dbReference type="ARBA" id="ARBA00023004"/>
    </source>
</evidence>
<keyword evidence="7" id="KW-1185">Reference proteome</keyword>
<dbReference type="STRING" id="617002.SAMN05660653_00494"/>
<dbReference type="InterPro" id="IPR036909">
    <property type="entry name" value="Cyt_c-like_dom_sf"/>
</dbReference>
<dbReference type="GO" id="GO:0020037">
    <property type="term" value="F:heme binding"/>
    <property type="evidence" value="ECO:0007669"/>
    <property type="project" value="InterPro"/>
</dbReference>
<dbReference type="Proteomes" id="UP000198771">
    <property type="component" value="Unassembled WGS sequence"/>
</dbReference>
<organism evidence="6 7">
    <name type="scientific">Desulfonatronum thiosulfatophilum</name>
    <dbReference type="NCBI Taxonomy" id="617002"/>
    <lineage>
        <taxon>Bacteria</taxon>
        <taxon>Pseudomonadati</taxon>
        <taxon>Thermodesulfobacteriota</taxon>
        <taxon>Desulfovibrionia</taxon>
        <taxon>Desulfovibrionales</taxon>
        <taxon>Desulfonatronaceae</taxon>
        <taxon>Desulfonatronum</taxon>
    </lineage>
</organism>
<sequence>MKKQTLMGIATAVILASYVGISVASEFGNARKGRFLYRQTCRPCHMENPVGEIPAQYLGPDSKTQAEWKQVFENYTELPCAGHWGELSDQDRMDILQYVHDGAQDSPTPAKCG</sequence>
<dbReference type="InterPro" id="IPR009056">
    <property type="entry name" value="Cyt_c-like_dom"/>
</dbReference>
<feature type="domain" description="Cytochrome c" evidence="5">
    <location>
        <begin position="28"/>
        <end position="103"/>
    </location>
</feature>
<protein>
    <submittedName>
        <fullName evidence="6">Cytochrome C oxidase, cbb3-type, subunit III</fullName>
    </submittedName>
</protein>
<dbReference type="GO" id="GO:0009055">
    <property type="term" value="F:electron transfer activity"/>
    <property type="evidence" value="ECO:0007669"/>
    <property type="project" value="InterPro"/>
</dbReference>
<dbReference type="RefSeq" id="WP_092116867.1">
    <property type="nucleotide sequence ID" value="NZ_FMXO01000002.1"/>
</dbReference>
<gene>
    <name evidence="6" type="ORF">SAMN05660653_00494</name>
</gene>
<evidence type="ECO:0000256" key="4">
    <source>
        <dbReference type="PROSITE-ProRule" id="PRU00433"/>
    </source>
</evidence>
<keyword evidence="1 4" id="KW-0349">Heme</keyword>